<feature type="compositionally biased region" description="Basic and acidic residues" evidence="1">
    <location>
        <begin position="144"/>
        <end position="162"/>
    </location>
</feature>
<feature type="region of interest" description="Disordered" evidence="1">
    <location>
        <begin position="394"/>
        <end position="433"/>
    </location>
</feature>
<dbReference type="InterPro" id="IPR051971">
    <property type="entry name" value="E3_ubiquitin-PDZ_ligase"/>
</dbReference>
<sequence>MDDYDFVSTSFIIKSGEEDGAEEENEEKSQESCDQDNTIKAHGNKCDKSDEAKKRAEQRLKIIDEQLSALSKKMAVITLDSAVPWAGGVGGTGVEPSPAMRPFGDSENEHIYETISEASDAEPIYSLPYEPGRASLKGRELWVDVEPVKKRDSPSSDKEKDSSSAYNTGESCRSIPLTLDLNKQQASASSATAQQQDDNAISCESCRQCMGLPPLDSPSAADRAKKQVPNTMYTNAANLQRTIQLQQEMFRQALSTKNKQTSPKCPTTPTKSQLQPAPPPRLSASQVYSPPNLNNYQFVSGYGVVRCSSGRQEQRPKVPERSKPLEEEPMMIWKVKRKADGTRYITRRPVRNKILQERAHKISEERAGLTTDDDTMSELKIGRYWSKDERKKHLERARERRKRQEAVIKEKEQGKSKTCAPPKRREQQGRCPPTAVIGCNKMGGILSVTTV</sequence>
<feature type="compositionally biased region" description="Low complexity" evidence="1">
    <location>
        <begin position="259"/>
        <end position="273"/>
    </location>
</feature>
<feature type="region of interest" description="Disordered" evidence="1">
    <location>
        <begin position="144"/>
        <end position="173"/>
    </location>
</feature>
<accession>A0A8S1CDK7</accession>
<dbReference type="PANTHER" id="PTHR15545:SF8">
    <property type="entry name" value="SLO-INTERACTING PROTEIN 1"/>
    <property type="match status" value="1"/>
</dbReference>
<evidence type="ECO:0008006" key="4">
    <source>
        <dbReference type="Google" id="ProtNLM"/>
    </source>
</evidence>
<dbReference type="PANTHER" id="PTHR15545">
    <property type="entry name" value="PDZ DOMAIN CONTAINING RING FINGER PROTEIN 3, 4"/>
    <property type="match status" value="1"/>
</dbReference>
<evidence type="ECO:0000313" key="2">
    <source>
        <dbReference type="EMBL" id="CAB3363359.1"/>
    </source>
</evidence>
<keyword evidence="3" id="KW-1185">Reference proteome</keyword>
<protein>
    <recommendedName>
        <fullName evidence="4">E3 ubiquitin-protein ligase PDZRN3</fullName>
    </recommendedName>
</protein>
<reference evidence="2 3" key="1">
    <citation type="submission" date="2020-04" db="EMBL/GenBank/DDBJ databases">
        <authorList>
            <person name="Alioto T."/>
            <person name="Alioto T."/>
            <person name="Gomez Garrido J."/>
        </authorList>
    </citation>
    <scope>NUCLEOTIDE SEQUENCE [LARGE SCALE GENOMIC DNA]</scope>
</reference>
<dbReference type="Proteomes" id="UP000494165">
    <property type="component" value="Unassembled WGS sequence"/>
</dbReference>
<evidence type="ECO:0000313" key="3">
    <source>
        <dbReference type="Proteomes" id="UP000494165"/>
    </source>
</evidence>
<organism evidence="2 3">
    <name type="scientific">Cloeon dipterum</name>
    <dbReference type="NCBI Taxonomy" id="197152"/>
    <lineage>
        <taxon>Eukaryota</taxon>
        <taxon>Metazoa</taxon>
        <taxon>Ecdysozoa</taxon>
        <taxon>Arthropoda</taxon>
        <taxon>Hexapoda</taxon>
        <taxon>Insecta</taxon>
        <taxon>Pterygota</taxon>
        <taxon>Palaeoptera</taxon>
        <taxon>Ephemeroptera</taxon>
        <taxon>Pisciforma</taxon>
        <taxon>Baetidae</taxon>
        <taxon>Cloeon</taxon>
    </lineage>
</organism>
<dbReference type="OrthoDB" id="6270329at2759"/>
<feature type="compositionally biased region" description="Basic and acidic residues" evidence="1">
    <location>
        <begin position="44"/>
        <end position="53"/>
    </location>
</feature>
<feature type="region of interest" description="Disordered" evidence="1">
    <location>
        <begin position="1"/>
        <end position="53"/>
    </location>
</feature>
<dbReference type="EMBL" id="CADEPI010000012">
    <property type="protein sequence ID" value="CAB3363359.1"/>
    <property type="molecule type" value="Genomic_DNA"/>
</dbReference>
<comment type="caution">
    <text evidence="2">The sequence shown here is derived from an EMBL/GenBank/DDBJ whole genome shotgun (WGS) entry which is preliminary data.</text>
</comment>
<gene>
    <name evidence="2" type="ORF">CLODIP_2_CD02292</name>
</gene>
<feature type="region of interest" description="Disordered" evidence="1">
    <location>
        <begin position="255"/>
        <end position="289"/>
    </location>
</feature>
<evidence type="ECO:0000256" key="1">
    <source>
        <dbReference type="SAM" id="MobiDB-lite"/>
    </source>
</evidence>
<proteinExistence type="predicted"/>
<name>A0A8S1CDK7_9INSE</name>
<dbReference type="AlphaFoldDB" id="A0A8S1CDK7"/>
<feature type="compositionally biased region" description="Basic and acidic residues" evidence="1">
    <location>
        <begin position="394"/>
        <end position="415"/>
    </location>
</feature>